<evidence type="ECO:0000256" key="2">
    <source>
        <dbReference type="SAM" id="Phobius"/>
    </source>
</evidence>
<dbReference type="EMBL" id="JAANNT010000035">
    <property type="protein sequence ID" value="NUV31943.1"/>
    <property type="molecule type" value="Genomic_DNA"/>
</dbReference>
<evidence type="ECO:0000313" key="4">
    <source>
        <dbReference type="Proteomes" id="UP000540128"/>
    </source>
</evidence>
<feature type="region of interest" description="Disordered" evidence="1">
    <location>
        <begin position="194"/>
        <end position="253"/>
    </location>
</feature>
<feature type="transmembrane region" description="Helical" evidence="2">
    <location>
        <begin position="69"/>
        <end position="90"/>
    </location>
</feature>
<feature type="transmembrane region" description="Helical" evidence="2">
    <location>
        <begin position="96"/>
        <end position="118"/>
    </location>
</feature>
<keyword evidence="2" id="KW-0472">Membrane</keyword>
<evidence type="ECO:0000313" key="3">
    <source>
        <dbReference type="EMBL" id="NUV31943.1"/>
    </source>
</evidence>
<organism evidence="3 4">
    <name type="scientific">Streptomyces odorifer</name>
    <dbReference type="NCBI Taxonomy" id="53450"/>
    <lineage>
        <taxon>Bacteria</taxon>
        <taxon>Bacillati</taxon>
        <taxon>Actinomycetota</taxon>
        <taxon>Actinomycetes</taxon>
        <taxon>Kitasatosporales</taxon>
        <taxon>Streptomycetaceae</taxon>
        <taxon>Streptomyces</taxon>
        <taxon>Streptomyces albidoflavus group</taxon>
    </lineage>
</organism>
<feature type="transmembrane region" description="Helical" evidence="2">
    <location>
        <begin position="34"/>
        <end position="57"/>
    </location>
</feature>
<reference evidence="3 4" key="1">
    <citation type="submission" date="2020-03" db="EMBL/GenBank/DDBJ databases">
        <title>Complete genome sequence of sixteen Streptomyces strains facilitates identification of candidate genes involved in plant growth-promotion in grain legumes and cereals.</title>
        <authorList>
            <person name="Gopalakrishnan S."/>
            <person name="Thakur V."/>
            <person name="Saxena R."/>
            <person name="Vadlamudi S."/>
            <person name="Purohit S."/>
            <person name="Kumar V."/>
            <person name="Rathore A."/>
            <person name="Chitikineni A."/>
            <person name="Varshney R.K."/>
        </authorList>
    </citation>
    <scope>NUCLEOTIDE SEQUENCE [LARGE SCALE GENOMIC DNA]</scope>
    <source>
        <strain evidence="3 4">KAI-180</strain>
    </source>
</reference>
<keyword evidence="2" id="KW-0812">Transmembrane</keyword>
<dbReference type="Proteomes" id="UP000540128">
    <property type="component" value="Unassembled WGS sequence"/>
</dbReference>
<gene>
    <name evidence="3" type="ORF">G6W59_27250</name>
</gene>
<protein>
    <submittedName>
        <fullName evidence="3">Uncharacterized protein</fullName>
    </submittedName>
</protein>
<name>A0A7Y6KJ33_9ACTN</name>
<sequence>MKTLRRIRTPLLIPAAALSLGSLAWTSWSLVDLLGAGAIGLTVAIGADVIWGSVIVAEARGVRVAGRRWVVPVIGIIAMVAVAVFLAWHGASRDSVPMAVVGPFLPLGAKVIWMLALADMRDPAALTDDEQLALAKMERDLVFEQAQHEMKMRRLAMEGDFLLAKVGVDFDIELARQEKSAELWRRRPIELPTAIERPALGPGEEPDPDPDPDGGSRIRTDPDPDPEKPSADPEPNPEDALPLPAGPMTTQDAVRIAVEGNVTDPDAVLRYVRKVGDTKAKPDTVSRYLRKYRRSA</sequence>
<dbReference type="RefSeq" id="WP_191835116.1">
    <property type="nucleotide sequence ID" value="NZ_JAANNT010000035.1"/>
</dbReference>
<accession>A0A7Y6KJ33</accession>
<keyword evidence="4" id="KW-1185">Reference proteome</keyword>
<keyword evidence="2" id="KW-1133">Transmembrane helix</keyword>
<evidence type="ECO:0000256" key="1">
    <source>
        <dbReference type="SAM" id="MobiDB-lite"/>
    </source>
</evidence>
<dbReference type="AlphaFoldDB" id="A0A7Y6KJ33"/>
<feature type="compositionally biased region" description="Basic and acidic residues" evidence="1">
    <location>
        <begin position="214"/>
        <end position="231"/>
    </location>
</feature>
<comment type="caution">
    <text evidence="3">The sequence shown here is derived from an EMBL/GenBank/DDBJ whole genome shotgun (WGS) entry which is preliminary data.</text>
</comment>
<proteinExistence type="predicted"/>